<protein>
    <submittedName>
        <fullName evidence="1">Uncharacterized protein</fullName>
    </submittedName>
</protein>
<gene>
    <name evidence="1" type="ORF">PLEPLA_LOCUS31036</name>
</gene>
<keyword evidence="2" id="KW-1185">Reference proteome</keyword>
<evidence type="ECO:0000313" key="2">
    <source>
        <dbReference type="Proteomes" id="UP001153269"/>
    </source>
</evidence>
<proteinExistence type="predicted"/>
<accession>A0A9N7V5S3</accession>
<evidence type="ECO:0000313" key="1">
    <source>
        <dbReference type="EMBL" id="CAB1443320.1"/>
    </source>
</evidence>
<name>A0A9N7V5S3_PLEPL</name>
<dbReference type="AlphaFoldDB" id="A0A9N7V5S3"/>
<organism evidence="1 2">
    <name type="scientific">Pleuronectes platessa</name>
    <name type="common">European plaice</name>
    <dbReference type="NCBI Taxonomy" id="8262"/>
    <lineage>
        <taxon>Eukaryota</taxon>
        <taxon>Metazoa</taxon>
        <taxon>Chordata</taxon>
        <taxon>Craniata</taxon>
        <taxon>Vertebrata</taxon>
        <taxon>Euteleostomi</taxon>
        <taxon>Actinopterygii</taxon>
        <taxon>Neopterygii</taxon>
        <taxon>Teleostei</taxon>
        <taxon>Neoteleostei</taxon>
        <taxon>Acanthomorphata</taxon>
        <taxon>Carangaria</taxon>
        <taxon>Pleuronectiformes</taxon>
        <taxon>Pleuronectoidei</taxon>
        <taxon>Pleuronectidae</taxon>
        <taxon>Pleuronectes</taxon>
    </lineage>
</organism>
<dbReference type="Proteomes" id="UP001153269">
    <property type="component" value="Unassembled WGS sequence"/>
</dbReference>
<reference evidence="1" key="1">
    <citation type="submission" date="2020-03" db="EMBL/GenBank/DDBJ databases">
        <authorList>
            <person name="Weist P."/>
        </authorList>
    </citation>
    <scope>NUCLEOTIDE SEQUENCE</scope>
</reference>
<dbReference type="EMBL" id="CADEAL010003057">
    <property type="protein sequence ID" value="CAB1443320.1"/>
    <property type="molecule type" value="Genomic_DNA"/>
</dbReference>
<comment type="caution">
    <text evidence="1">The sequence shown here is derived from an EMBL/GenBank/DDBJ whole genome shotgun (WGS) entry which is preliminary data.</text>
</comment>
<sequence>MGLSSRVITTFFFSSSSPSSLLLQFRPMHQDSIESPPPPRAGVSKLHPTDFHEKNSFKFWCRSGSGEQDTSECLFAFNPSAAVTTEASPSQTEAVIPLFTCSFRRRNSPRSSWLHSNSLEQQWREALEAAGFVIVHISSPPNPVGGEWFTL</sequence>